<protein>
    <submittedName>
        <fullName evidence="7">Matrixin domain containing protein</fullName>
    </submittedName>
</protein>
<sequence>MVQIALIVLLVLVGTIPISGITHANAETEEVPTWVKKTLELWSNGEISNEEFVRAIDYLSKKGIVKISSTTDKELKRDVEYLKAKAEVFQQEVKELRDENEEYRILLKSQELNKSEQFPTSMSSIFDEYQALKKEVDRLRETNKRMSTNIDAWVSNMQNSEFSVSRDSNQEGMVQVKSEVIEQLNNLKIENKKLQNQITKLDERNNSYEDNIELLKMENENKQQLITILKEKNQENRMSANELIQDKESYESLITKLKNDNFIQKQKLIEYENKVKSFDETIQQINGEKTQTDEVLTSLKNQNTGYINAISQLENLNQEQKSELASITSELANANNAIERFATQIQDYETKIGSLEDENSKYQNKINQLGSKNTEYENKIAELESTNIEQRETLIGIMNDAEESNEFATVLNSRLSEFQKVIKQLEDENQQYKDTILELEEQNTEKNTSLISMKSEFDKLNQLANDLNSKVNKYENTIQVLEEENKLLKNDMIQVSDQDISEYESLVRQLQGEKSTQQENITMMKIEIEESNELIDSLNSKIINYQKQLSLFEEENSKYRNEISHLKSSTESQQESLDSFNNVIDESDEMIKLLSNKNKMYQSTIDKLKEENRALEKKVSAVTNENTDGLITISEIESENKEMRKQVELLQSEIRQKHEQIENLKQIQEEKDAKYEQIQAQISTKEPGNEPIVNTSNEIEKENDALIVELNYLKAKNLVNDEEIETLRAENEEYRVLLNLLKKGESSLTGIQNTGYDKIDEGQGVVVYNNAKPDKTLPSDWVSRVDNSKTYQIYIEQTPRWSKDMSFAVKEALNFWQHTANIQFEIVDAPSFGITSISWEKELKNGYDGYVVGQTDVTVGLGSSDCDGKWKAYSSESIKNILIHELGHTVGLDHAVSKSNIMYPMIHDAKFAPIEQLITIPQDESVFIKGCSFSADPVYKYNVQVNESKTADIFFVPSENEKYKVDSGMTFDYYSDINCLGIEKSYINGACKVADSAGMLIINSGDQGTISLKIYLEEK</sequence>
<keyword evidence="1" id="KW-0645">Protease</keyword>
<dbReference type="PANTHER" id="PTHR23159:SF31">
    <property type="entry name" value="CENTROSOME-ASSOCIATED PROTEIN CEP250 ISOFORM X1"/>
    <property type="match status" value="1"/>
</dbReference>
<dbReference type="Pfam" id="PF00413">
    <property type="entry name" value="Peptidase_M10"/>
    <property type="match status" value="1"/>
</dbReference>
<dbReference type="PRINTS" id="PR00138">
    <property type="entry name" value="MATRIXIN"/>
</dbReference>
<name>A0A087S132_9ARCH</name>
<dbReference type="SUPFAM" id="SSF55486">
    <property type="entry name" value="Metalloproteases ('zincins'), catalytic domain"/>
    <property type="match status" value="1"/>
</dbReference>
<dbReference type="GO" id="GO:0004222">
    <property type="term" value="F:metalloendopeptidase activity"/>
    <property type="evidence" value="ECO:0007669"/>
    <property type="project" value="InterPro"/>
</dbReference>
<keyword evidence="3" id="KW-0378">Hydrolase</keyword>
<keyword evidence="2" id="KW-0479">Metal-binding</keyword>
<gene>
    <name evidence="7" type="ORF">AAA799P11_00760</name>
</gene>
<proteinExistence type="predicted"/>
<feature type="coiled-coil region" evidence="5">
    <location>
        <begin position="79"/>
        <end position="149"/>
    </location>
</feature>
<accession>A0A087S132</accession>
<keyword evidence="5" id="KW-0175">Coiled coil</keyword>
<dbReference type="GO" id="GO:0006508">
    <property type="term" value="P:proteolysis"/>
    <property type="evidence" value="ECO:0007669"/>
    <property type="project" value="UniProtKB-KW"/>
</dbReference>
<evidence type="ECO:0000256" key="4">
    <source>
        <dbReference type="ARBA" id="ARBA00022833"/>
    </source>
</evidence>
<dbReference type="SUPFAM" id="SSF57997">
    <property type="entry name" value="Tropomyosin"/>
    <property type="match status" value="2"/>
</dbReference>
<evidence type="ECO:0000256" key="1">
    <source>
        <dbReference type="ARBA" id="ARBA00022670"/>
    </source>
</evidence>
<dbReference type="PANTHER" id="PTHR23159">
    <property type="entry name" value="CENTROSOMAL PROTEIN 2"/>
    <property type="match status" value="1"/>
</dbReference>
<comment type="caution">
    <text evidence="7">The sequence shown here is derived from an EMBL/GenBank/DDBJ whole genome shotgun (WGS) entry which is preliminary data.</text>
</comment>
<evidence type="ECO:0000256" key="5">
    <source>
        <dbReference type="SAM" id="Coils"/>
    </source>
</evidence>
<keyword evidence="8" id="KW-1185">Reference proteome</keyword>
<feature type="domain" description="Peptidase M10 metallopeptidase" evidence="6">
    <location>
        <begin position="788"/>
        <end position="907"/>
    </location>
</feature>
<organism evidence="7 8">
    <name type="scientific">Marine Group I thaumarchaeote SCGC AAA799-P11</name>
    <dbReference type="NCBI Taxonomy" id="1502295"/>
    <lineage>
        <taxon>Archaea</taxon>
        <taxon>Nitrososphaerota</taxon>
        <taxon>Marine Group I</taxon>
    </lineage>
</organism>
<evidence type="ECO:0000313" key="7">
    <source>
        <dbReference type="EMBL" id="KFM19436.1"/>
    </source>
</evidence>
<dbReference type="InterPro" id="IPR001818">
    <property type="entry name" value="Pept_M10_metallopeptidase"/>
</dbReference>
<feature type="coiled-coil region" evidence="5">
    <location>
        <begin position="177"/>
        <end position="681"/>
    </location>
</feature>
<dbReference type="EMBL" id="JOSZ01000008">
    <property type="protein sequence ID" value="KFM19436.1"/>
    <property type="molecule type" value="Genomic_DNA"/>
</dbReference>
<keyword evidence="4" id="KW-0862">Zinc</keyword>
<dbReference type="Gene3D" id="1.10.287.1490">
    <property type="match status" value="1"/>
</dbReference>
<dbReference type="GO" id="GO:0031012">
    <property type="term" value="C:extracellular matrix"/>
    <property type="evidence" value="ECO:0007669"/>
    <property type="project" value="InterPro"/>
</dbReference>
<dbReference type="AlphaFoldDB" id="A0A087S132"/>
<evidence type="ECO:0000313" key="8">
    <source>
        <dbReference type="Proteomes" id="UP000029387"/>
    </source>
</evidence>
<evidence type="ECO:0000256" key="3">
    <source>
        <dbReference type="ARBA" id="ARBA00022801"/>
    </source>
</evidence>
<evidence type="ECO:0000256" key="2">
    <source>
        <dbReference type="ARBA" id="ARBA00022723"/>
    </source>
</evidence>
<dbReference type="InterPro" id="IPR021190">
    <property type="entry name" value="Pept_M10A"/>
</dbReference>
<dbReference type="Proteomes" id="UP000029387">
    <property type="component" value="Unassembled WGS sequence"/>
</dbReference>
<dbReference type="GO" id="GO:0008270">
    <property type="term" value="F:zinc ion binding"/>
    <property type="evidence" value="ECO:0007669"/>
    <property type="project" value="InterPro"/>
</dbReference>
<reference evidence="7 8" key="1">
    <citation type="submission" date="2014-06" db="EMBL/GenBank/DDBJ databases">
        <authorList>
            <person name="Ngugi D.K."/>
            <person name="Blom J."/>
            <person name="Alam I."/>
            <person name="Rashid M."/>
            <person name="Baalawi W."/>
            <person name="Zhang G."/>
            <person name="Hikmawan T."/>
            <person name="Guan Y."/>
            <person name="Antunes A."/>
            <person name="Siam R."/>
            <person name="El-Dorry H."/>
            <person name="Bajic V."/>
            <person name="Stingl U."/>
        </authorList>
    </citation>
    <scope>NUCLEOTIDE SEQUENCE [LARGE SCALE GENOMIC DNA]</scope>
    <source>
        <strain evidence="7">SCGC AAA799-P11</strain>
    </source>
</reference>
<dbReference type="InterPro" id="IPR024079">
    <property type="entry name" value="MetalloPept_cat_dom_sf"/>
</dbReference>
<dbReference type="Gene3D" id="3.40.390.10">
    <property type="entry name" value="Collagenase (Catalytic Domain)"/>
    <property type="match status" value="1"/>
</dbReference>
<evidence type="ECO:0000259" key="6">
    <source>
        <dbReference type="Pfam" id="PF00413"/>
    </source>
</evidence>